<evidence type="ECO:0000313" key="1">
    <source>
        <dbReference type="Proteomes" id="UP000095286"/>
    </source>
</evidence>
<sequence length="1303" mass="147385">MNVNAVHVKYNVTALLEKITHGDKDLRFMALNDLLTHVPTMVSIDETTIRRMSEKALVGILDTNGEVQNLSVKFIVMLIKKASPYRSLLQSIFADLVVKIFSEEEKICGAACVTLKGVIEETTSSNYTENEKEVTISCVNELIRFMQTSNPGATQISKFDVFDIILSILYRYNSFLTSKHDTLLALFFELLKGGKLTLRKRAINGISLIGGCLSKEKYEEIMKVLSECLVNANEPENTRVYIMTVIGVCKNTPKLFGLYAESFLQQLWNMKEKYTEDDEFTETILLAFESLILYSHKNIQNYIEDIGKLCATHITHDPFYHCDSDSDDLMETGMFSLNKEPFMLVSNLDNDSNNSESDVDDSDDEDSSWKVRRAAVKCIFAICNVQKNKFSTVLNNYLPILVGRIKEREEMIKIELLQAIQSIITNTRQFLPRDLALKKCSGVSNFKNNYQINKAILRPSQIEIVNSLKQQTLSLLSPVMKAMKFKSSKVKQCCFSLLRTICINYPGFLCDQMDEYIIVGISILNDKNTDVILRLDVLSFMYALLQNNPIESSKGMIQTIVDTLIKIQCDGYYKAIFETVKTISAVIEILGIHRNEVQQLPNDLKSVVCKMGDYLYSLLTIARADQEVKEICYKSCGTMVASFSDVIGEKTKDFLEAFVSGLGNDIHNIPILQAFTIIVNSPQKIDMIPSLQKTLIHIAAYLKQSNRNLKIASLNFLIPLAIRFKNNGMQGQGLIDVVRESPSLILDNDFLISRLALKFMIEIISYYPDQISDGIEKILDAFIQKTKSPLLQGQTLHAALNLLSAIIKAPLANKPNTEELLNRITESVYQNNELHKQCISSISKCVSIIVPLFGNKTKAIEITKHYAAQFVNPHTKPQVAQFNILALGEIGKIYPEIFDDSSNSLKPELLIMSAFENEHDDIKNAAAFALGNFILGNIHGYLPFLFKKLEENNRKQYLLLHALKEVITSKNLSPEAISMFEKEIPSIWDVLRHHAVCKEEGTRNVVAECMGRLVVTKPSIYMNVLSEMCDDDSVEVTVTAMSTIRYMLSVNCTNIDHFIATPLKNVLFKISNPNLLIKKNAVLTFNSAITNKSYLVKSYLGDLLEFLYAETDVKQEHIKIVNMGPFKHVIDQCIDIRKATFECMYTLATHCIDEINVNDFLVHFEKGLADDYDIKMLSYLMVSRFINICPTDLTERVDGIAAKLKIEIQAKTKDTCTDSEFMKAEELKKCAMKVILALRHGVDLESNAKICELEEIIAGDEKLRKLYSKIKEEAVNYRYAVINSSSHNEYGMDYNMGDSMETD</sequence>
<dbReference type="Proteomes" id="UP000095286">
    <property type="component" value="Unplaced"/>
</dbReference>
<dbReference type="WBParaSite" id="RSKR_0001130800.1">
    <property type="protein sequence ID" value="RSKR_0001130800.1"/>
    <property type="gene ID" value="RSKR_0001130800"/>
</dbReference>
<organism evidence="1 2">
    <name type="scientific">Rhabditophanes sp. KR3021</name>
    <dbReference type="NCBI Taxonomy" id="114890"/>
    <lineage>
        <taxon>Eukaryota</taxon>
        <taxon>Metazoa</taxon>
        <taxon>Ecdysozoa</taxon>
        <taxon>Nematoda</taxon>
        <taxon>Chromadorea</taxon>
        <taxon>Rhabditida</taxon>
        <taxon>Tylenchina</taxon>
        <taxon>Panagrolaimomorpha</taxon>
        <taxon>Strongyloidoidea</taxon>
        <taxon>Alloionematidae</taxon>
        <taxon>Rhabditophanes</taxon>
    </lineage>
</organism>
<proteinExistence type="predicted"/>
<evidence type="ECO:0000313" key="2">
    <source>
        <dbReference type="WBParaSite" id="RSKR_0001130800.1"/>
    </source>
</evidence>
<protein>
    <submittedName>
        <fullName evidence="2">TIP120 domain-containing protein</fullName>
    </submittedName>
</protein>
<accession>A0AC35UGK6</accession>
<name>A0AC35UGK6_9BILA</name>
<reference evidence="2" key="1">
    <citation type="submission" date="2016-11" db="UniProtKB">
        <authorList>
            <consortium name="WormBaseParasite"/>
        </authorList>
    </citation>
    <scope>IDENTIFICATION</scope>
    <source>
        <strain evidence="2">KR3021</strain>
    </source>
</reference>